<name>A0ABV3QT56_9GAMM</name>
<dbReference type="SUPFAM" id="SSF51905">
    <property type="entry name" value="FAD/NAD(P)-binding domain"/>
    <property type="match status" value="1"/>
</dbReference>
<evidence type="ECO:0000313" key="3">
    <source>
        <dbReference type="Proteomes" id="UP001556170"/>
    </source>
</evidence>
<accession>A0ABV3QT56</accession>
<protein>
    <submittedName>
        <fullName evidence="2">FAD/NAD(P)-binding protein</fullName>
    </submittedName>
</protein>
<evidence type="ECO:0000259" key="1">
    <source>
        <dbReference type="Pfam" id="PF13454"/>
    </source>
</evidence>
<evidence type="ECO:0000313" key="2">
    <source>
        <dbReference type="EMBL" id="MEW9625765.1"/>
    </source>
</evidence>
<sequence>MHRRVAIIGGGAAAAALLGELLERQPPQALHLDWYTGGGTPARGVAYGTRSDRHLLNVRAASMGMFAGKPQGFLDFLQREDPAIAGTDFLPRRRYGDYLEAEVARALALGKAQGHDVQIVPFAADAVVPEVDGVTVFRNEEGRRVDAAVLALGALPPQPLAGVSAAALGSGRYVVDPWPLLAAPPAAAPDHVAVIGLGLTAVDVLLELAARWPGTRFTAISRHGRLPEPHLRAAALPSGDSAELIEAMQDAPEVRRWLHLLREAIAQEEDWRSVIDSLRPHTPALWATLSIEQRARFQRHARWAWERARHRMPPPVHESLAALERAGRLHRLRGHLQDADVDADSLRLTLRPYGGGTPQVLQAGLVVQSAGMDFDVTRTPHPLMRQLVVNRHVLPDPLGLGCQATPQGRLLHEGGTWPRLFAIGSLLRGTLWESTAMPEIRQQARAVADQLLAG</sequence>
<dbReference type="PANTHER" id="PTHR40254:SF1">
    <property type="entry name" value="BLR0577 PROTEIN"/>
    <property type="match status" value="1"/>
</dbReference>
<dbReference type="InterPro" id="IPR052189">
    <property type="entry name" value="L-asp_N-monooxygenase_NS-form"/>
</dbReference>
<proteinExistence type="predicted"/>
<organism evidence="2 3">
    <name type="scientific">Rhodanobacter geophilus</name>
    <dbReference type="NCBI Taxonomy" id="3162488"/>
    <lineage>
        <taxon>Bacteria</taxon>
        <taxon>Pseudomonadati</taxon>
        <taxon>Pseudomonadota</taxon>
        <taxon>Gammaproteobacteria</taxon>
        <taxon>Lysobacterales</taxon>
        <taxon>Rhodanobacteraceae</taxon>
        <taxon>Rhodanobacter</taxon>
    </lineage>
</organism>
<gene>
    <name evidence="2" type="ORF">ABQJ56_16185</name>
</gene>
<dbReference type="SUPFAM" id="SSF51971">
    <property type="entry name" value="Nucleotide-binding domain"/>
    <property type="match status" value="1"/>
</dbReference>
<feature type="domain" description="FAD-dependent urate hydroxylase HpyO/Asp monooxygenase CreE-like FAD/NAD(P)-binding" evidence="1">
    <location>
        <begin position="6"/>
        <end position="154"/>
    </location>
</feature>
<comment type="caution">
    <text evidence="2">The sequence shown here is derived from an EMBL/GenBank/DDBJ whole genome shotgun (WGS) entry which is preliminary data.</text>
</comment>
<dbReference type="InterPro" id="IPR036188">
    <property type="entry name" value="FAD/NAD-bd_sf"/>
</dbReference>
<dbReference type="Proteomes" id="UP001556170">
    <property type="component" value="Unassembled WGS sequence"/>
</dbReference>
<dbReference type="Pfam" id="PF13454">
    <property type="entry name" value="NAD_binding_9"/>
    <property type="match status" value="1"/>
</dbReference>
<dbReference type="InterPro" id="IPR038732">
    <property type="entry name" value="HpyO/CreE_NAD-binding"/>
</dbReference>
<reference evidence="2 3" key="1">
    <citation type="submission" date="2024-06" db="EMBL/GenBank/DDBJ databases">
        <authorList>
            <person name="Woo H."/>
        </authorList>
    </citation>
    <scope>NUCLEOTIDE SEQUENCE [LARGE SCALE GENOMIC DNA]</scope>
    <source>
        <strain evidence="2 3">S2-g</strain>
    </source>
</reference>
<keyword evidence="3" id="KW-1185">Reference proteome</keyword>
<dbReference type="RefSeq" id="WP_367846055.1">
    <property type="nucleotide sequence ID" value="NZ_JBFOHL010000019.1"/>
</dbReference>
<dbReference type="Gene3D" id="3.50.50.60">
    <property type="entry name" value="FAD/NAD(P)-binding domain"/>
    <property type="match status" value="1"/>
</dbReference>
<dbReference type="PANTHER" id="PTHR40254">
    <property type="entry name" value="BLR0577 PROTEIN"/>
    <property type="match status" value="1"/>
</dbReference>
<dbReference type="EMBL" id="JBFOHL010000019">
    <property type="protein sequence ID" value="MEW9625765.1"/>
    <property type="molecule type" value="Genomic_DNA"/>
</dbReference>